<feature type="domain" description="Centromere protein J C-terminal" evidence="4">
    <location>
        <begin position="719"/>
        <end position="750"/>
    </location>
</feature>
<dbReference type="InterPro" id="IPR009852">
    <property type="entry name" value="CENPJ_C_dom"/>
</dbReference>
<dbReference type="PANTHER" id="PTHR10331">
    <property type="entry name" value="T COMPLEX PROTEIN 10"/>
    <property type="match status" value="1"/>
</dbReference>
<feature type="coiled-coil region" evidence="2">
    <location>
        <begin position="511"/>
        <end position="577"/>
    </location>
</feature>
<dbReference type="Proteomes" id="UP001374579">
    <property type="component" value="Unassembled WGS sequence"/>
</dbReference>
<dbReference type="InterPro" id="IPR026581">
    <property type="entry name" value="TCP10L/CENPJ"/>
</dbReference>
<keyword evidence="6" id="KW-1185">Reference proteome</keyword>
<name>A0AAN9AHV2_9CAEN</name>
<dbReference type="Pfam" id="PF07202">
    <property type="entry name" value="Tcp10_C"/>
    <property type="match status" value="3"/>
</dbReference>
<protein>
    <recommendedName>
        <fullName evidence="4">Centromere protein J C-terminal domain-containing protein</fullName>
    </recommendedName>
</protein>
<dbReference type="GO" id="GO:0005814">
    <property type="term" value="C:centriole"/>
    <property type="evidence" value="ECO:0007669"/>
    <property type="project" value="TreeGrafter"/>
</dbReference>
<evidence type="ECO:0000313" key="5">
    <source>
        <dbReference type="EMBL" id="KAK7087193.1"/>
    </source>
</evidence>
<evidence type="ECO:0000256" key="2">
    <source>
        <dbReference type="SAM" id="Coils"/>
    </source>
</evidence>
<dbReference type="EMBL" id="JBAMIC010004070">
    <property type="protein sequence ID" value="KAK7087193.1"/>
    <property type="molecule type" value="Genomic_DNA"/>
</dbReference>
<evidence type="ECO:0000313" key="6">
    <source>
        <dbReference type="Proteomes" id="UP001374579"/>
    </source>
</evidence>
<dbReference type="GO" id="GO:0060271">
    <property type="term" value="P:cilium assembly"/>
    <property type="evidence" value="ECO:0007669"/>
    <property type="project" value="TreeGrafter"/>
</dbReference>
<comment type="similarity">
    <text evidence="1">Belongs to the TCP10 family.</text>
</comment>
<feature type="compositionally biased region" description="Gly residues" evidence="3">
    <location>
        <begin position="647"/>
        <end position="664"/>
    </location>
</feature>
<accession>A0AAN9AHV2</accession>
<feature type="coiled-coil region" evidence="2">
    <location>
        <begin position="425"/>
        <end position="487"/>
    </location>
</feature>
<evidence type="ECO:0000256" key="1">
    <source>
        <dbReference type="ARBA" id="ARBA00005627"/>
    </source>
</evidence>
<reference evidence="5 6" key="1">
    <citation type="submission" date="2024-02" db="EMBL/GenBank/DDBJ databases">
        <title>Chromosome-scale genome assembly of the rough periwinkle Littorina saxatilis.</title>
        <authorList>
            <person name="De Jode A."/>
            <person name="Faria R."/>
            <person name="Formenti G."/>
            <person name="Sims Y."/>
            <person name="Smith T.P."/>
            <person name="Tracey A."/>
            <person name="Wood J.M.D."/>
            <person name="Zagrodzka Z.B."/>
            <person name="Johannesson K."/>
            <person name="Butlin R.K."/>
            <person name="Leder E.H."/>
        </authorList>
    </citation>
    <scope>NUCLEOTIDE SEQUENCE [LARGE SCALE GENOMIC DNA]</scope>
    <source>
        <strain evidence="5">Snail1</strain>
        <tissue evidence="5">Muscle</tissue>
    </source>
</reference>
<feature type="compositionally biased region" description="Basic and acidic residues" evidence="3">
    <location>
        <begin position="302"/>
        <end position="330"/>
    </location>
</feature>
<gene>
    <name evidence="5" type="ORF">V1264_021273</name>
</gene>
<evidence type="ECO:0000256" key="3">
    <source>
        <dbReference type="SAM" id="MobiDB-lite"/>
    </source>
</evidence>
<dbReference type="Gene3D" id="1.10.287.1490">
    <property type="match status" value="1"/>
</dbReference>
<dbReference type="GO" id="GO:0061511">
    <property type="term" value="P:centriole elongation"/>
    <property type="evidence" value="ECO:0007669"/>
    <property type="project" value="TreeGrafter"/>
</dbReference>
<evidence type="ECO:0000259" key="4">
    <source>
        <dbReference type="Pfam" id="PF07202"/>
    </source>
</evidence>
<dbReference type="PANTHER" id="PTHR10331:SF6">
    <property type="entry name" value="SPINDLE ASSEMBLY ABNORMAL 4"/>
    <property type="match status" value="1"/>
</dbReference>
<dbReference type="GO" id="GO:0005813">
    <property type="term" value="C:centrosome"/>
    <property type="evidence" value="ECO:0007669"/>
    <property type="project" value="TreeGrafter"/>
</dbReference>
<comment type="caution">
    <text evidence="5">The sequence shown here is derived from an EMBL/GenBank/DDBJ whole genome shotgun (WGS) entry which is preliminary data.</text>
</comment>
<sequence length="907" mass="101205">MSLVSNSSVVKRLITPNRQRQKNAVSDLKTVLEKKKNAPSSPFERNTAIRSLLSVNVPCPPVSRSQELNKQTQGPSSENDDTLVDDDTDVDLDLEAEGGRNAGDAGSREKERESGHTLFDDRTATEREFGAVKNVFPENGLRQCQTVSGFEFSKQFSLFDQHRHESDADEYVPPSPTKSVTRKVATLQSRLNAANDTAALLQKLTAQAGVLSSGYGQSDHGEKNVGENVYREENGGDNSLLSTSVSRPQPFVIGGKKGEESGNVFGSDGRKDERLSDDDDSDEATIEENDDKSSSSEEQGLDEGRDQQRHPDSSDNERGTARDQQRHPDSSDNDYGASNGDGNKNNNRFDFDDEDEWTSGGPQAFSSQSSGQQDSAGAGDSTPPTSKLMSRLFPKLNPKPTATQQQHQQKMQMASSTSVGDGIQSKVLREKLAELETEIEKFRTENAALDKLRRDREEGLNKLKEEIARFEQEKSDELRRLEEFKAQETKKLKHERKLFETYQKQVRSMPDKKDREEIETLKRQLTDLQDEMKRKESRWTSTQTRLKTRITELEGENAEMREEMKMMERKRLEWMQTRGAHKPTQPQQTTTTTKATPRSSTPTSETRAINNGINSNHITSVANGGRIRPPPNHSGAVTMTTHMNGAGAAGTAGSRGGGHSGSGGESMPRDQPATPSMIEGVSPAAMADGGDGSASFMAEPSTARPALDRPTVDKGNGQYEETQYSDGKVERLYTNGSREVLFANGTRKEISSDGQYFIVSFFNGDIKQVFPDQHVVYYYAESQTTHTTYPDKLEVLQFPNNQIEKHYPDGTQEITFPNQTVKYLFPNGTEESIFPDGTILRIDKNGEKILEFPNGQREIHTQQHKRREYPDGTVKTLHNDGRQETRYSTGRIRLKDKDGNVLLDRMY</sequence>
<feature type="compositionally biased region" description="Basic and acidic residues" evidence="3">
    <location>
        <begin position="106"/>
        <end position="117"/>
    </location>
</feature>
<feature type="domain" description="Centromere protein J C-terminal" evidence="4">
    <location>
        <begin position="826"/>
        <end position="860"/>
    </location>
</feature>
<dbReference type="GO" id="GO:0015631">
    <property type="term" value="F:tubulin binding"/>
    <property type="evidence" value="ECO:0007669"/>
    <property type="project" value="TreeGrafter"/>
</dbReference>
<dbReference type="Gene3D" id="2.60.450.20">
    <property type="match status" value="1"/>
</dbReference>
<proteinExistence type="inferred from homology"/>
<feature type="domain" description="Centromere protein J C-terminal" evidence="4">
    <location>
        <begin position="790"/>
        <end position="818"/>
    </location>
</feature>
<feature type="compositionally biased region" description="Low complexity" evidence="3">
    <location>
        <begin position="398"/>
        <end position="416"/>
    </location>
</feature>
<feature type="compositionally biased region" description="Polar residues" evidence="3">
    <location>
        <begin position="236"/>
        <end position="247"/>
    </location>
</feature>
<feature type="compositionally biased region" description="Acidic residues" evidence="3">
    <location>
        <begin position="275"/>
        <end position="290"/>
    </location>
</feature>
<feature type="compositionally biased region" description="Low complexity" evidence="3">
    <location>
        <begin position="583"/>
        <end position="607"/>
    </location>
</feature>
<feature type="region of interest" description="Disordered" evidence="3">
    <location>
        <begin position="229"/>
        <end position="422"/>
    </location>
</feature>
<feature type="compositionally biased region" description="Acidic residues" evidence="3">
    <location>
        <begin position="78"/>
        <end position="96"/>
    </location>
</feature>
<feature type="region of interest" description="Disordered" evidence="3">
    <location>
        <begin position="60"/>
        <end position="117"/>
    </location>
</feature>
<dbReference type="AlphaFoldDB" id="A0AAN9AHV2"/>
<feature type="region of interest" description="Disordered" evidence="3">
    <location>
        <begin position="644"/>
        <end position="724"/>
    </location>
</feature>
<feature type="compositionally biased region" description="Polar residues" evidence="3">
    <location>
        <begin position="63"/>
        <end position="77"/>
    </location>
</feature>
<organism evidence="5 6">
    <name type="scientific">Littorina saxatilis</name>
    <dbReference type="NCBI Taxonomy" id="31220"/>
    <lineage>
        <taxon>Eukaryota</taxon>
        <taxon>Metazoa</taxon>
        <taxon>Spiralia</taxon>
        <taxon>Lophotrochozoa</taxon>
        <taxon>Mollusca</taxon>
        <taxon>Gastropoda</taxon>
        <taxon>Caenogastropoda</taxon>
        <taxon>Littorinimorpha</taxon>
        <taxon>Littorinoidea</taxon>
        <taxon>Littorinidae</taxon>
        <taxon>Littorina</taxon>
    </lineage>
</organism>
<keyword evidence="2" id="KW-0175">Coiled coil</keyword>
<feature type="compositionally biased region" description="Low complexity" evidence="3">
    <location>
        <begin position="359"/>
        <end position="381"/>
    </location>
</feature>
<dbReference type="InterPro" id="IPR047002">
    <property type="entry name" value="Tcp10_C_sf"/>
</dbReference>
<feature type="region of interest" description="Disordered" evidence="3">
    <location>
        <begin position="578"/>
        <end position="611"/>
    </location>
</feature>